<protein>
    <submittedName>
        <fullName evidence="7">Family A G protein-coupled receptor-like protein</fullName>
    </submittedName>
</protein>
<keyword evidence="3 5" id="KW-1133">Transmembrane helix</keyword>
<dbReference type="SUPFAM" id="SSF81321">
    <property type="entry name" value="Family A G protein-coupled receptor-like"/>
    <property type="match status" value="1"/>
</dbReference>
<accession>A0A8E2JIP8</accession>
<feature type="transmembrane region" description="Helical" evidence="5">
    <location>
        <begin position="114"/>
        <end position="137"/>
    </location>
</feature>
<comment type="subcellular location">
    <subcellularLocation>
        <location evidence="1">Membrane</location>
        <topology evidence="1">Multi-pass membrane protein</topology>
    </subcellularLocation>
</comment>
<dbReference type="GO" id="GO:0004930">
    <property type="term" value="F:G protein-coupled receptor activity"/>
    <property type="evidence" value="ECO:0007669"/>
    <property type="project" value="TreeGrafter"/>
</dbReference>
<name>A0A8E2JIP8_9PEZI</name>
<dbReference type="GO" id="GO:0007166">
    <property type="term" value="P:cell surface receptor signaling pathway"/>
    <property type="evidence" value="ECO:0007669"/>
    <property type="project" value="InterPro"/>
</dbReference>
<evidence type="ECO:0000313" key="8">
    <source>
        <dbReference type="Proteomes" id="UP000250266"/>
    </source>
</evidence>
<keyword evidence="7" id="KW-0675">Receptor</keyword>
<evidence type="ECO:0000313" key="7">
    <source>
        <dbReference type="EMBL" id="OCK83792.1"/>
    </source>
</evidence>
<feature type="transmembrane region" description="Helical" evidence="5">
    <location>
        <begin position="30"/>
        <end position="52"/>
    </location>
</feature>
<dbReference type="GO" id="GO:0005886">
    <property type="term" value="C:plasma membrane"/>
    <property type="evidence" value="ECO:0007669"/>
    <property type="project" value="TreeGrafter"/>
</dbReference>
<keyword evidence="2 5" id="KW-0812">Transmembrane</keyword>
<evidence type="ECO:0000256" key="3">
    <source>
        <dbReference type="ARBA" id="ARBA00022989"/>
    </source>
</evidence>
<dbReference type="PANTHER" id="PTHR23112:SF37">
    <property type="entry name" value="G PROTEIN-COUPLED RECEPTOR GPR1"/>
    <property type="match status" value="1"/>
</dbReference>
<gene>
    <name evidence="7" type="ORF">K432DRAFT_414440</name>
</gene>
<dbReference type="OrthoDB" id="100006at2759"/>
<feature type="transmembrane region" description="Helical" evidence="5">
    <location>
        <begin position="72"/>
        <end position="94"/>
    </location>
</feature>
<evidence type="ECO:0000256" key="1">
    <source>
        <dbReference type="ARBA" id="ARBA00004141"/>
    </source>
</evidence>
<dbReference type="Proteomes" id="UP000250266">
    <property type="component" value="Unassembled WGS sequence"/>
</dbReference>
<proteinExistence type="predicted"/>
<reference evidence="7 8" key="1">
    <citation type="journal article" date="2016" name="Nat. Commun.">
        <title>Ectomycorrhizal ecology is imprinted in the genome of the dominant symbiotic fungus Cenococcum geophilum.</title>
        <authorList>
            <consortium name="DOE Joint Genome Institute"/>
            <person name="Peter M."/>
            <person name="Kohler A."/>
            <person name="Ohm R.A."/>
            <person name="Kuo A."/>
            <person name="Krutzmann J."/>
            <person name="Morin E."/>
            <person name="Arend M."/>
            <person name="Barry K.W."/>
            <person name="Binder M."/>
            <person name="Choi C."/>
            <person name="Clum A."/>
            <person name="Copeland A."/>
            <person name="Grisel N."/>
            <person name="Haridas S."/>
            <person name="Kipfer T."/>
            <person name="LaButti K."/>
            <person name="Lindquist E."/>
            <person name="Lipzen A."/>
            <person name="Maire R."/>
            <person name="Meier B."/>
            <person name="Mihaltcheva S."/>
            <person name="Molinier V."/>
            <person name="Murat C."/>
            <person name="Poggeler S."/>
            <person name="Quandt C.A."/>
            <person name="Sperisen C."/>
            <person name="Tritt A."/>
            <person name="Tisserant E."/>
            <person name="Crous P.W."/>
            <person name="Henrissat B."/>
            <person name="Nehls U."/>
            <person name="Egli S."/>
            <person name="Spatafora J.W."/>
            <person name="Grigoriev I.V."/>
            <person name="Martin F.M."/>
        </authorList>
    </citation>
    <scope>NUCLEOTIDE SEQUENCE [LARGE SCALE GENOMIC DNA]</scope>
    <source>
        <strain evidence="7 8">CBS 459.81</strain>
    </source>
</reference>
<dbReference type="GO" id="GO:0007189">
    <property type="term" value="P:adenylate cyclase-activating G protein-coupled receptor signaling pathway"/>
    <property type="evidence" value="ECO:0007669"/>
    <property type="project" value="TreeGrafter"/>
</dbReference>
<dbReference type="InterPro" id="IPR022596">
    <property type="entry name" value="GPR1/2/3_C"/>
</dbReference>
<dbReference type="InterPro" id="IPR017981">
    <property type="entry name" value="GPCR_2-like_7TM"/>
</dbReference>
<dbReference type="Gene3D" id="1.20.1070.10">
    <property type="entry name" value="Rhodopsin 7-helix transmembrane proteins"/>
    <property type="match status" value="1"/>
</dbReference>
<evidence type="ECO:0000256" key="5">
    <source>
        <dbReference type="SAM" id="Phobius"/>
    </source>
</evidence>
<dbReference type="PANTHER" id="PTHR23112">
    <property type="entry name" value="G PROTEIN-COUPLED RECEPTOR 157-RELATED"/>
    <property type="match status" value="1"/>
</dbReference>
<dbReference type="AlphaFoldDB" id="A0A8E2JIP8"/>
<feature type="transmembrane region" description="Helical" evidence="5">
    <location>
        <begin position="149"/>
        <end position="170"/>
    </location>
</feature>
<evidence type="ECO:0000256" key="4">
    <source>
        <dbReference type="ARBA" id="ARBA00023136"/>
    </source>
</evidence>
<keyword evidence="8" id="KW-1185">Reference proteome</keyword>
<dbReference type="EMBL" id="KV744852">
    <property type="protein sequence ID" value="OCK83792.1"/>
    <property type="molecule type" value="Genomic_DNA"/>
</dbReference>
<keyword evidence="4 5" id="KW-0472">Membrane</keyword>
<evidence type="ECO:0000259" key="6">
    <source>
        <dbReference type="PROSITE" id="PS50261"/>
    </source>
</evidence>
<dbReference type="Pfam" id="PF11970">
    <property type="entry name" value="GPR_Gpa2_C"/>
    <property type="match status" value="1"/>
</dbReference>
<feature type="transmembrane region" description="Helical" evidence="5">
    <location>
        <begin position="244"/>
        <end position="262"/>
    </location>
</feature>
<sequence>MFLEARAAPAPQYFPYPYSLDPLPKDIKNGLIPVGIFALLSVISTFILLAWITYRLVSWRQHYRAYVGYNQYVLLIYNLLLADLQQSVAFLISFHWIGQDKILAPTSACFAQAWLLHIGDVSSGFFVLAIAIHTWLAVVKGYKMPYKTFVAFILGIWAFAVILTLLGPAIHKSLFFTRAGAWCWISQMYESERLWLHYLWIFIDEFGTIIIYGSIFLHLRGQLKNIIHANHASSSNKLTQATRYMILYPAVYVVLTLPLAAGRMAAMTGTVLPDVYYCIAGSLLTSCGWLDAALYTLTRRVLVSNELTNTPRSRTRPDDPNGQGWEIHSFDKGTGIGDPHARTVTITGGSRTSNIATDRGRAAAITIPAERKFTHLRRGSSVSLEVSPVGSTDSIIKLPAGAFVGFGGVKAETKVEVRIEPLESDRESEGSSAKRVPGVRRHFLVAGL</sequence>
<organism evidence="7 8">
    <name type="scientific">Lepidopterella palustris CBS 459.81</name>
    <dbReference type="NCBI Taxonomy" id="1314670"/>
    <lineage>
        <taxon>Eukaryota</taxon>
        <taxon>Fungi</taxon>
        <taxon>Dikarya</taxon>
        <taxon>Ascomycota</taxon>
        <taxon>Pezizomycotina</taxon>
        <taxon>Dothideomycetes</taxon>
        <taxon>Pleosporomycetidae</taxon>
        <taxon>Mytilinidiales</taxon>
        <taxon>Argynnaceae</taxon>
        <taxon>Lepidopterella</taxon>
    </lineage>
</organism>
<feature type="domain" description="G-protein coupled receptors family 2 profile 2" evidence="6">
    <location>
        <begin position="34"/>
        <end position="217"/>
    </location>
</feature>
<feature type="transmembrane region" description="Helical" evidence="5">
    <location>
        <begin position="274"/>
        <end position="297"/>
    </location>
</feature>
<feature type="transmembrane region" description="Helical" evidence="5">
    <location>
        <begin position="198"/>
        <end position="219"/>
    </location>
</feature>
<dbReference type="PROSITE" id="PS50261">
    <property type="entry name" value="G_PROTEIN_RECEP_F2_4"/>
    <property type="match status" value="1"/>
</dbReference>
<evidence type="ECO:0000256" key="2">
    <source>
        <dbReference type="ARBA" id="ARBA00022692"/>
    </source>
</evidence>